<evidence type="ECO:0000256" key="3">
    <source>
        <dbReference type="ARBA" id="ARBA00022737"/>
    </source>
</evidence>
<dbReference type="PANTHER" id="PTHR19879">
    <property type="entry name" value="TRANSCRIPTION INITIATION FACTOR TFIID"/>
    <property type="match status" value="1"/>
</dbReference>
<dbReference type="PROSITE" id="PS50294">
    <property type="entry name" value="WD_REPEATS_REGION"/>
    <property type="match status" value="4"/>
</dbReference>
<dbReference type="Gene3D" id="2.130.10.10">
    <property type="entry name" value="YVTN repeat-like/Quinoprotein amine dehydrogenase"/>
    <property type="match status" value="2"/>
</dbReference>
<reference evidence="10" key="1">
    <citation type="submission" date="2020-05" db="EMBL/GenBank/DDBJ databases">
        <title>Mycena genomes resolve the evolution of fungal bioluminescence.</title>
        <authorList>
            <person name="Tsai I.J."/>
        </authorList>
    </citation>
    <scope>NUCLEOTIDE SEQUENCE</scope>
    <source>
        <strain evidence="10">CCC161011</strain>
    </source>
</reference>
<feature type="compositionally biased region" description="Low complexity" evidence="8">
    <location>
        <begin position="34"/>
        <end position="46"/>
    </location>
</feature>
<dbReference type="CDD" id="cd08044">
    <property type="entry name" value="TAF5_NTD2"/>
    <property type="match status" value="1"/>
</dbReference>
<gene>
    <name evidence="10" type="ORF">MVEN_01547000</name>
</gene>
<keyword evidence="5" id="KW-0804">Transcription</keyword>
<dbReference type="InterPro" id="IPR037264">
    <property type="entry name" value="TFIID_NTD2_sf"/>
</dbReference>
<dbReference type="Pfam" id="PF00400">
    <property type="entry name" value="WD40"/>
    <property type="match status" value="5"/>
</dbReference>
<dbReference type="GO" id="GO:0006367">
    <property type="term" value="P:transcription initiation at RNA polymerase II promoter"/>
    <property type="evidence" value="ECO:0007669"/>
    <property type="project" value="TreeGrafter"/>
</dbReference>
<keyword evidence="4" id="KW-0805">Transcription regulation</keyword>
<evidence type="ECO:0000256" key="1">
    <source>
        <dbReference type="ARBA" id="ARBA00004123"/>
    </source>
</evidence>
<feature type="repeat" description="WD" evidence="7">
    <location>
        <begin position="511"/>
        <end position="558"/>
    </location>
</feature>
<sequence length="778" mass="85244">MKLKVDDATVTCDNLARDGVVTPNPNTRLRTRSRSAVMSGSSQSGSPRDAMHNATAEERLMLEYYRSRGYTAAEKGLLEDIESKDSDKGKEPETISADDLIKALAVYAQKPSRPGENVFKESANVLQELTAMGNPSNIQNLLASIGSVGAEDILSLDPTDKQEGFRELEAWVDGSLDMYRPEFRPILFPIFCHFYLDLIQRGLKEAAIKFYSSFASSLAPSHSATLHHISTLLLPAHVQNDELAQRFRDEKYVVRMSRSGFGLLVGWLTEGVGGEAFGAGDGFTGEMGKRGRVSVMRVVNNHLRFDITTSNTTSVSPNAWEESTGLLSSLIPRANGAATNLTNPQAFNMLRGDLKLGPPPISEELKAETVRVLRDQAMVERDPTPYDVNSTRQPIPGVIAPTESDLPPHPPAFRTIDVEREANHGAAVRARALPSICAYTLHDVPEGAPCCTFSPDTSLMAAGFAESYVRLWSLKGEKLRGLRSDFTSTSIRDSQSLRKIREKGGSTTRKLIGHSGPVYSVAFDPLSGSAAAPKYLLSCSADATTRLWSMETLTNLVAFRGHENPIWDVKWSPLGIYFATGSRDRTARLWSTDRISCLRVYAGHLSDVDCVQFHPNSLYLATGSSDWTARLWDVQRVPMVVIWQAQGEDLAINLWDLGSGKRIKKMTGHTASVYSLAFSAESSLLVSGGADWTVRCWDVKGAGGTRRKPRENGNASYTPMGLATGENAAPQNQEDEESTETTDLLATFPTKRTPITNVQFTPRNLCLVAGNYLAPEQR</sequence>
<feature type="repeat" description="WD" evidence="7">
    <location>
        <begin position="601"/>
        <end position="635"/>
    </location>
</feature>
<evidence type="ECO:0000256" key="7">
    <source>
        <dbReference type="PROSITE-ProRule" id="PRU00221"/>
    </source>
</evidence>
<feature type="repeat" description="WD" evidence="7">
    <location>
        <begin position="559"/>
        <end position="600"/>
    </location>
</feature>
<dbReference type="OrthoDB" id="10266330at2759"/>
<evidence type="ECO:0000256" key="8">
    <source>
        <dbReference type="SAM" id="MobiDB-lite"/>
    </source>
</evidence>
<dbReference type="CDD" id="cd00200">
    <property type="entry name" value="WD40"/>
    <property type="match status" value="1"/>
</dbReference>
<protein>
    <submittedName>
        <fullName evidence="10">TFIID and SAGA subunit</fullName>
    </submittedName>
</protein>
<dbReference type="Gene3D" id="1.25.40.500">
    <property type="entry name" value="TFIID subunit TAF5, NTD2 domain"/>
    <property type="match status" value="1"/>
</dbReference>
<organism evidence="10 11">
    <name type="scientific">Mycena venus</name>
    <dbReference type="NCBI Taxonomy" id="2733690"/>
    <lineage>
        <taxon>Eukaryota</taxon>
        <taxon>Fungi</taxon>
        <taxon>Dikarya</taxon>
        <taxon>Basidiomycota</taxon>
        <taxon>Agaricomycotina</taxon>
        <taxon>Agaricomycetes</taxon>
        <taxon>Agaricomycetidae</taxon>
        <taxon>Agaricales</taxon>
        <taxon>Marasmiineae</taxon>
        <taxon>Mycenaceae</taxon>
        <taxon>Mycena</taxon>
    </lineage>
</organism>
<keyword evidence="3" id="KW-0677">Repeat</keyword>
<dbReference type="InterPro" id="IPR007582">
    <property type="entry name" value="TFIID_NTD2"/>
</dbReference>
<feature type="region of interest" description="Disordered" evidence="8">
    <location>
        <begin position="703"/>
        <end position="742"/>
    </location>
</feature>
<evidence type="ECO:0000259" key="9">
    <source>
        <dbReference type="Pfam" id="PF04494"/>
    </source>
</evidence>
<feature type="domain" description="TFIID subunit TAF5 NTD2" evidence="9">
    <location>
        <begin position="157"/>
        <end position="270"/>
    </location>
</feature>
<feature type="repeat" description="WD" evidence="7">
    <location>
        <begin position="666"/>
        <end position="700"/>
    </location>
</feature>
<dbReference type="InterPro" id="IPR020472">
    <property type="entry name" value="WD40_PAC1"/>
</dbReference>
<proteinExistence type="predicted"/>
<feature type="region of interest" description="Disordered" evidence="8">
    <location>
        <begin position="19"/>
        <end position="50"/>
    </location>
</feature>
<dbReference type="AlphaFoldDB" id="A0A8H7CTW8"/>
<dbReference type="Pfam" id="PF04494">
    <property type="entry name" value="TFIID_NTD2"/>
    <property type="match status" value="1"/>
</dbReference>
<comment type="subcellular location">
    <subcellularLocation>
        <location evidence="1">Nucleus</location>
    </subcellularLocation>
</comment>
<dbReference type="Proteomes" id="UP000620124">
    <property type="component" value="Unassembled WGS sequence"/>
</dbReference>
<evidence type="ECO:0000256" key="6">
    <source>
        <dbReference type="ARBA" id="ARBA00023242"/>
    </source>
</evidence>
<dbReference type="PROSITE" id="PS50082">
    <property type="entry name" value="WD_REPEATS_2"/>
    <property type="match status" value="4"/>
</dbReference>
<dbReference type="SMART" id="SM00320">
    <property type="entry name" value="WD40"/>
    <property type="match status" value="5"/>
</dbReference>
<keyword evidence="11" id="KW-1185">Reference proteome</keyword>
<evidence type="ECO:0000256" key="5">
    <source>
        <dbReference type="ARBA" id="ARBA00023163"/>
    </source>
</evidence>
<keyword evidence="6" id="KW-0539">Nucleus</keyword>
<dbReference type="InterPro" id="IPR001680">
    <property type="entry name" value="WD40_rpt"/>
</dbReference>
<dbReference type="GO" id="GO:0016251">
    <property type="term" value="F:RNA polymerase II general transcription initiation factor activity"/>
    <property type="evidence" value="ECO:0007669"/>
    <property type="project" value="TreeGrafter"/>
</dbReference>
<dbReference type="SUPFAM" id="SSF160897">
    <property type="entry name" value="Taf5 N-terminal domain-like"/>
    <property type="match status" value="1"/>
</dbReference>
<comment type="caution">
    <text evidence="10">The sequence shown here is derived from an EMBL/GenBank/DDBJ whole genome shotgun (WGS) entry which is preliminary data.</text>
</comment>
<dbReference type="InterPro" id="IPR019775">
    <property type="entry name" value="WD40_repeat_CS"/>
</dbReference>
<dbReference type="SUPFAM" id="SSF50978">
    <property type="entry name" value="WD40 repeat-like"/>
    <property type="match status" value="1"/>
</dbReference>
<dbReference type="GO" id="GO:0005669">
    <property type="term" value="C:transcription factor TFIID complex"/>
    <property type="evidence" value="ECO:0007669"/>
    <property type="project" value="TreeGrafter"/>
</dbReference>
<evidence type="ECO:0000313" key="10">
    <source>
        <dbReference type="EMBL" id="KAF7347891.1"/>
    </source>
</evidence>
<evidence type="ECO:0000256" key="4">
    <source>
        <dbReference type="ARBA" id="ARBA00023015"/>
    </source>
</evidence>
<dbReference type="PANTHER" id="PTHR19879:SF1">
    <property type="entry name" value="CANNONBALL-RELATED"/>
    <property type="match status" value="1"/>
</dbReference>
<accession>A0A8H7CTW8</accession>
<dbReference type="InterPro" id="IPR036322">
    <property type="entry name" value="WD40_repeat_dom_sf"/>
</dbReference>
<dbReference type="EMBL" id="JACAZI010000012">
    <property type="protein sequence ID" value="KAF7347891.1"/>
    <property type="molecule type" value="Genomic_DNA"/>
</dbReference>
<dbReference type="InterPro" id="IPR015943">
    <property type="entry name" value="WD40/YVTN_repeat-like_dom_sf"/>
</dbReference>
<dbReference type="PRINTS" id="PR00320">
    <property type="entry name" value="GPROTEINBRPT"/>
</dbReference>
<keyword evidence="2 7" id="KW-0853">WD repeat</keyword>
<name>A0A8H7CTW8_9AGAR</name>
<evidence type="ECO:0000313" key="11">
    <source>
        <dbReference type="Proteomes" id="UP000620124"/>
    </source>
</evidence>
<dbReference type="PROSITE" id="PS00678">
    <property type="entry name" value="WD_REPEATS_1"/>
    <property type="match status" value="1"/>
</dbReference>
<evidence type="ECO:0000256" key="2">
    <source>
        <dbReference type="ARBA" id="ARBA00022574"/>
    </source>
</evidence>